<dbReference type="PIRSF" id="PIRSF001296">
    <property type="entry name" value="K_ATPase_KdpC"/>
    <property type="match status" value="1"/>
</dbReference>
<dbReference type="InterPro" id="IPR003820">
    <property type="entry name" value="KdpC"/>
</dbReference>
<dbReference type="EMBL" id="JBHRYC010000086">
    <property type="protein sequence ID" value="MFC3639013.1"/>
    <property type="molecule type" value="Genomic_DNA"/>
</dbReference>
<dbReference type="NCBIfam" id="NF001454">
    <property type="entry name" value="PRK00315.1"/>
    <property type="match status" value="1"/>
</dbReference>
<keyword evidence="4 11" id="KW-0812">Transmembrane</keyword>
<comment type="subunit">
    <text evidence="11">The system is composed of three essential subunits: KdpA, KdpB and KdpC.</text>
</comment>
<comment type="subcellular location">
    <subcellularLocation>
        <location evidence="11">Cell membrane</location>
        <topology evidence="11">Single-pass membrane protein</topology>
    </subcellularLocation>
</comment>
<evidence type="ECO:0000256" key="1">
    <source>
        <dbReference type="ARBA" id="ARBA00022448"/>
    </source>
</evidence>
<protein>
    <recommendedName>
        <fullName evidence="11">Potassium-transporting ATPase KdpC subunit</fullName>
    </recommendedName>
    <alternativeName>
        <fullName evidence="11">ATP phosphohydrolase [potassium-transporting] C chain</fullName>
    </alternativeName>
    <alternativeName>
        <fullName evidence="11">Potassium-binding and translocating subunit C</fullName>
    </alternativeName>
    <alternativeName>
        <fullName evidence="11">Potassium-translocating ATPase C chain</fullName>
    </alternativeName>
</protein>
<keyword evidence="8 11" id="KW-1133">Transmembrane helix</keyword>
<gene>
    <name evidence="11 12" type="primary">kdpC</name>
    <name evidence="12" type="ORF">ACFONL_16860</name>
</gene>
<dbReference type="PANTHER" id="PTHR30042:SF2">
    <property type="entry name" value="POTASSIUM-TRANSPORTING ATPASE KDPC SUBUNIT"/>
    <property type="match status" value="1"/>
</dbReference>
<evidence type="ECO:0000256" key="9">
    <source>
        <dbReference type="ARBA" id="ARBA00023065"/>
    </source>
</evidence>
<evidence type="ECO:0000256" key="10">
    <source>
        <dbReference type="ARBA" id="ARBA00023136"/>
    </source>
</evidence>
<evidence type="ECO:0000256" key="2">
    <source>
        <dbReference type="ARBA" id="ARBA00022475"/>
    </source>
</evidence>
<dbReference type="Proteomes" id="UP001595704">
    <property type="component" value="Unassembled WGS sequence"/>
</dbReference>
<dbReference type="Pfam" id="PF02669">
    <property type="entry name" value="KdpC"/>
    <property type="match status" value="1"/>
</dbReference>
<reference evidence="13" key="1">
    <citation type="journal article" date="2019" name="Int. J. Syst. Evol. Microbiol.">
        <title>The Global Catalogue of Microorganisms (GCM) 10K type strain sequencing project: providing services to taxonomists for standard genome sequencing and annotation.</title>
        <authorList>
            <consortium name="The Broad Institute Genomics Platform"/>
            <consortium name="The Broad Institute Genome Sequencing Center for Infectious Disease"/>
            <person name="Wu L."/>
            <person name="Ma J."/>
        </authorList>
    </citation>
    <scope>NUCLEOTIDE SEQUENCE [LARGE SCALE GENOMIC DNA]</scope>
    <source>
        <strain evidence="13">KCTC 42282</strain>
    </source>
</reference>
<organism evidence="12 13">
    <name type="scientific">Camelimonas fluminis</name>
    <dbReference type="NCBI Taxonomy" id="1576911"/>
    <lineage>
        <taxon>Bacteria</taxon>
        <taxon>Pseudomonadati</taxon>
        <taxon>Pseudomonadota</taxon>
        <taxon>Alphaproteobacteria</taxon>
        <taxon>Hyphomicrobiales</taxon>
        <taxon>Chelatococcaceae</taxon>
        <taxon>Camelimonas</taxon>
    </lineage>
</organism>
<keyword evidence="2 11" id="KW-1003">Cell membrane</keyword>
<comment type="similarity">
    <text evidence="11">Belongs to the KdpC family.</text>
</comment>
<evidence type="ECO:0000256" key="7">
    <source>
        <dbReference type="ARBA" id="ARBA00022958"/>
    </source>
</evidence>
<keyword evidence="7 11" id="KW-0630">Potassium</keyword>
<dbReference type="PANTHER" id="PTHR30042">
    <property type="entry name" value="POTASSIUM-TRANSPORTING ATPASE C CHAIN"/>
    <property type="match status" value="1"/>
</dbReference>
<proteinExistence type="inferred from homology"/>
<keyword evidence="10 11" id="KW-0472">Membrane</keyword>
<sequence>MPRHIRPAIVMILAFTILTGLIYPLSITGVAQAVFPHQANGSLITRNGAVTGSELIGQNFTGARYFHPRPSAAGANGYDATASGGSNLGPTSRALVERVTKDAGRLKEENPDAPAPIDLVTTSGSGLDPHITPEAAYFQAARVARARGMETDAVRAVVERNIEPRILGFLGEPVVNVLKLNLALDAAN</sequence>
<keyword evidence="9 11" id="KW-0406">Ion transport</keyword>
<keyword evidence="6 11" id="KW-0067">ATP-binding</keyword>
<keyword evidence="5 11" id="KW-0547">Nucleotide-binding</keyword>
<accession>A0ABV7UL31</accession>
<name>A0ABV7UL31_9HYPH</name>
<evidence type="ECO:0000256" key="4">
    <source>
        <dbReference type="ARBA" id="ARBA00022692"/>
    </source>
</evidence>
<keyword evidence="13" id="KW-1185">Reference proteome</keyword>
<keyword evidence="3 11" id="KW-0633">Potassium transport</keyword>
<comment type="function">
    <text evidence="11">Part of the high-affinity ATP-driven potassium transport (or Kdp) system, which catalyzes the hydrolysis of ATP coupled with the electrogenic transport of potassium into the cytoplasm. This subunit acts as a catalytic chaperone that increases the ATP-binding affinity of the ATP-hydrolyzing subunit KdpB by the formation of a transient KdpB/KdpC/ATP ternary complex.</text>
</comment>
<evidence type="ECO:0000256" key="6">
    <source>
        <dbReference type="ARBA" id="ARBA00022840"/>
    </source>
</evidence>
<dbReference type="NCBIfam" id="TIGR00681">
    <property type="entry name" value="kdpC"/>
    <property type="match status" value="1"/>
</dbReference>
<evidence type="ECO:0000256" key="11">
    <source>
        <dbReference type="HAMAP-Rule" id="MF_00276"/>
    </source>
</evidence>
<evidence type="ECO:0000256" key="3">
    <source>
        <dbReference type="ARBA" id="ARBA00022538"/>
    </source>
</evidence>
<dbReference type="RefSeq" id="WP_191318376.1">
    <property type="nucleotide sequence ID" value="NZ_BNCG01000003.1"/>
</dbReference>
<evidence type="ECO:0000313" key="12">
    <source>
        <dbReference type="EMBL" id="MFC3639013.1"/>
    </source>
</evidence>
<evidence type="ECO:0000313" key="13">
    <source>
        <dbReference type="Proteomes" id="UP001595704"/>
    </source>
</evidence>
<evidence type="ECO:0000256" key="8">
    <source>
        <dbReference type="ARBA" id="ARBA00022989"/>
    </source>
</evidence>
<keyword evidence="1 11" id="KW-0813">Transport</keyword>
<comment type="caution">
    <text evidence="12">The sequence shown here is derived from an EMBL/GenBank/DDBJ whole genome shotgun (WGS) entry which is preliminary data.</text>
</comment>
<evidence type="ECO:0000256" key="5">
    <source>
        <dbReference type="ARBA" id="ARBA00022741"/>
    </source>
</evidence>
<dbReference type="HAMAP" id="MF_00276">
    <property type="entry name" value="KdpC"/>
    <property type="match status" value="1"/>
</dbReference>